<evidence type="ECO:0000256" key="1">
    <source>
        <dbReference type="SAM" id="MobiDB-lite"/>
    </source>
</evidence>
<evidence type="ECO:0000313" key="3">
    <source>
        <dbReference type="Proteomes" id="UP000026915"/>
    </source>
</evidence>
<accession>A0A061FZ42</accession>
<feature type="region of interest" description="Disordered" evidence="1">
    <location>
        <begin position="1"/>
        <end position="27"/>
    </location>
</feature>
<name>A0A061FZ42_THECC</name>
<keyword evidence="3" id="KW-1185">Reference proteome</keyword>
<evidence type="ECO:0000313" key="2">
    <source>
        <dbReference type="EMBL" id="EOY22531.1"/>
    </source>
</evidence>
<organism evidence="2 3">
    <name type="scientific">Theobroma cacao</name>
    <name type="common">Cacao</name>
    <name type="synonym">Cocoa</name>
    <dbReference type="NCBI Taxonomy" id="3641"/>
    <lineage>
        <taxon>Eukaryota</taxon>
        <taxon>Viridiplantae</taxon>
        <taxon>Streptophyta</taxon>
        <taxon>Embryophyta</taxon>
        <taxon>Tracheophyta</taxon>
        <taxon>Spermatophyta</taxon>
        <taxon>Magnoliopsida</taxon>
        <taxon>eudicotyledons</taxon>
        <taxon>Gunneridae</taxon>
        <taxon>Pentapetalae</taxon>
        <taxon>rosids</taxon>
        <taxon>malvids</taxon>
        <taxon>Malvales</taxon>
        <taxon>Malvaceae</taxon>
        <taxon>Byttnerioideae</taxon>
        <taxon>Theobroma</taxon>
    </lineage>
</organism>
<dbReference type="AlphaFoldDB" id="A0A061FZ42"/>
<dbReference type="Gramene" id="EOY22531">
    <property type="protein sequence ID" value="EOY22531"/>
    <property type="gene ID" value="TCM_014678"/>
</dbReference>
<dbReference type="InParanoid" id="A0A061FZ42"/>
<dbReference type="Proteomes" id="UP000026915">
    <property type="component" value="Chromosome 3"/>
</dbReference>
<reference evidence="2 3" key="1">
    <citation type="journal article" date="2013" name="Genome Biol.">
        <title>The genome sequence of the most widely cultivated cacao type and its use to identify candidate genes regulating pod color.</title>
        <authorList>
            <person name="Motamayor J.C."/>
            <person name="Mockaitis K."/>
            <person name="Schmutz J."/>
            <person name="Haiminen N."/>
            <person name="Iii D.L."/>
            <person name="Cornejo O."/>
            <person name="Findley S.D."/>
            <person name="Zheng P."/>
            <person name="Utro F."/>
            <person name="Royaert S."/>
            <person name="Saski C."/>
            <person name="Jenkins J."/>
            <person name="Podicheti R."/>
            <person name="Zhao M."/>
            <person name="Scheffler B.E."/>
            <person name="Stack J.C."/>
            <person name="Feltus F.A."/>
            <person name="Mustiga G.M."/>
            <person name="Amores F."/>
            <person name="Phillips W."/>
            <person name="Marelli J.P."/>
            <person name="May G.D."/>
            <person name="Shapiro H."/>
            <person name="Ma J."/>
            <person name="Bustamante C.D."/>
            <person name="Schnell R.J."/>
            <person name="Main D."/>
            <person name="Gilbert D."/>
            <person name="Parida L."/>
            <person name="Kuhn D.N."/>
        </authorList>
    </citation>
    <scope>NUCLEOTIDE SEQUENCE [LARGE SCALE GENOMIC DNA]</scope>
    <source>
        <strain evidence="3">cv. Matina 1-6</strain>
    </source>
</reference>
<dbReference type="HOGENOM" id="CLU_2692762_0_0_1"/>
<sequence length="74" mass="8073">MGSHGHRPVNTMDPSRGTRPPTQLVPDLDNINKIGLEATRPVAGRAEVFGDGKGIFRGCHKKCRAKDGMEDDEM</sequence>
<dbReference type="EMBL" id="CM001881">
    <property type="protein sequence ID" value="EOY22531.1"/>
    <property type="molecule type" value="Genomic_DNA"/>
</dbReference>
<protein>
    <submittedName>
        <fullName evidence="2">Uncharacterized protein</fullName>
    </submittedName>
</protein>
<gene>
    <name evidence="2" type="ORF">TCM_014678</name>
</gene>
<proteinExistence type="predicted"/>